<comment type="caution">
    <text evidence="1">The sequence shown here is derived from an EMBL/GenBank/DDBJ whole genome shotgun (WGS) entry which is preliminary data.</text>
</comment>
<dbReference type="AlphaFoldDB" id="A0A8B3EX39"/>
<reference evidence="1" key="1">
    <citation type="submission" date="2018-10" db="EMBL/GenBank/DDBJ databases">
        <title>Chromosomal inversion in Lactococcus lactis subsp. lactis bv. diacetylactis S50.</title>
        <authorList>
            <person name="Kojic M."/>
            <person name="Jovcic B."/>
        </authorList>
    </citation>
    <scope>NUCLEOTIDE SEQUENCE</scope>
    <source>
        <strain evidence="1">S50</strain>
    </source>
</reference>
<dbReference type="EMBL" id="RBVM01000001">
    <property type="protein sequence ID" value="RKO37311.1"/>
    <property type="molecule type" value="Genomic_DNA"/>
</dbReference>
<accession>A0A8B3EX39</accession>
<name>A0A8B3EX39_LACLL</name>
<protein>
    <submittedName>
        <fullName evidence="1">Uncharacterized protein</fullName>
    </submittedName>
</protein>
<organism evidence="1">
    <name type="scientific">Lactococcus lactis subsp. lactis bv. diacetylactis</name>
    <dbReference type="NCBI Taxonomy" id="44688"/>
    <lineage>
        <taxon>Bacteria</taxon>
        <taxon>Bacillati</taxon>
        <taxon>Bacillota</taxon>
        <taxon>Bacilli</taxon>
        <taxon>Lactobacillales</taxon>
        <taxon>Streptococcaceae</taxon>
        <taxon>Lactococcus</taxon>
    </lineage>
</organism>
<evidence type="ECO:0000313" key="1">
    <source>
        <dbReference type="EMBL" id="RKO37311.1"/>
    </source>
</evidence>
<proteinExistence type="predicted"/>
<gene>
    <name evidence="1" type="ORF">D8K17_02875</name>
</gene>
<sequence length="67" mass="8042">MNLLKKYFLEYKNYITFYFRCQEKSALALEKSALSLPKYLVICTCIWNSIYDKDIILIYLKKNSNIC</sequence>